<organism evidence="1 2">
    <name type="scientific">Polaromonas jejuensis</name>
    <dbReference type="NCBI Taxonomy" id="457502"/>
    <lineage>
        <taxon>Bacteria</taxon>
        <taxon>Pseudomonadati</taxon>
        <taxon>Pseudomonadota</taxon>
        <taxon>Betaproteobacteria</taxon>
        <taxon>Burkholderiales</taxon>
        <taxon>Comamonadaceae</taxon>
        <taxon>Polaromonas</taxon>
    </lineage>
</organism>
<dbReference type="EMBL" id="JBHSMX010000066">
    <property type="protein sequence ID" value="MFC5524017.1"/>
    <property type="molecule type" value="Genomic_DNA"/>
</dbReference>
<proteinExistence type="predicted"/>
<protein>
    <submittedName>
        <fullName evidence="1">DUF3168 domain-containing protein</fullName>
    </submittedName>
</protein>
<dbReference type="InterPro" id="IPR053745">
    <property type="entry name" value="Viral_Tail_Comp_sf"/>
</dbReference>
<dbReference type="RefSeq" id="WP_068832051.1">
    <property type="nucleotide sequence ID" value="NZ_JBHSMX010000066.1"/>
</dbReference>
<dbReference type="Gene3D" id="3.30.2000.30">
    <property type="match status" value="1"/>
</dbReference>
<gene>
    <name evidence="1" type="ORF">ACFPP7_24365</name>
</gene>
<reference evidence="2" key="1">
    <citation type="journal article" date="2019" name="Int. J. Syst. Evol. Microbiol.">
        <title>The Global Catalogue of Microorganisms (GCM) 10K type strain sequencing project: providing services to taxonomists for standard genome sequencing and annotation.</title>
        <authorList>
            <consortium name="The Broad Institute Genomics Platform"/>
            <consortium name="The Broad Institute Genome Sequencing Center for Infectious Disease"/>
            <person name="Wu L."/>
            <person name="Ma J."/>
        </authorList>
    </citation>
    <scope>NUCLEOTIDE SEQUENCE [LARGE SCALE GENOMIC DNA]</scope>
    <source>
        <strain evidence="2">CGMCC 4.7277</strain>
    </source>
</reference>
<keyword evidence="2" id="KW-1185">Reference proteome</keyword>
<comment type="caution">
    <text evidence="1">The sequence shown here is derived from an EMBL/GenBank/DDBJ whole genome shotgun (WGS) entry which is preliminary data.</text>
</comment>
<dbReference type="Pfam" id="PF11367">
    <property type="entry name" value="Tail_completion_gp17"/>
    <property type="match status" value="1"/>
</dbReference>
<evidence type="ECO:0000313" key="2">
    <source>
        <dbReference type="Proteomes" id="UP001596084"/>
    </source>
</evidence>
<accession>A0ABW0QIJ8</accession>
<evidence type="ECO:0000313" key="1">
    <source>
        <dbReference type="EMBL" id="MFC5524017.1"/>
    </source>
</evidence>
<sequence>MTIQQQLVTLLSGFTDVGTRVYPPAPEQPARPYITFQRISANSENVLSGSSGLTNTRMQIDVYADTYVQAQTIAGQVDALMAGWVVPNVSQPAQDLYEDPVKLHRVSLDYSIWHS</sequence>
<dbReference type="Proteomes" id="UP001596084">
    <property type="component" value="Unassembled WGS sequence"/>
</dbReference>
<name>A0ABW0QIJ8_9BURK</name>
<dbReference type="InterPro" id="IPR021508">
    <property type="entry name" value="Gp17-like"/>
</dbReference>